<reference evidence="3 4" key="1">
    <citation type="submission" date="2017-02" db="EMBL/GenBank/DDBJ databases">
        <title>Draft genome sequence of Moraxella porci CCUG 54912T type strain.</title>
        <authorList>
            <person name="Salva-Serra F."/>
            <person name="Engstrom-Jakobsson H."/>
            <person name="Thorell K."/>
            <person name="Jaen-Luchoro D."/>
            <person name="Gonzales-Siles L."/>
            <person name="Karlsson R."/>
            <person name="Yazdan S."/>
            <person name="Boulund F."/>
            <person name="Johnning A."/>
            <person name="Engstrand L."/>
            <person name="Kristiansson E."/>
            <person name="Moore E."/>
        </authorList>
    </citation>
    <scope>NUCLEOTIDE SEQUENCE [LARGE SCALE GENOMIC DNA]</scope>
    <source>
        <strain evidence="3 4">CCUG 54912</strain>
    </source>
</reference>
<feature type="region of interest" description="Disordered" evidence="1">
    <location>
        <begin position="210"/>
        <end position="232"/>
    </location>
</feature>
<proteinExistence type="predicted"/>
<organism evidence="3 4">
    <name type="scientific">Moraxella porci DSM 25326</name>
    <dbReference type="NCBI Taxonomy" id="573983"/>
    <lineage>
        <taxon>Bacteria</taxon>
        <taxon>Pseudomonadati</taxon>
        <taxon>Pseudomonadota</taxon>
        <taxon>Gammaproteobacteria</taxon>
        <taxon>Moraxellales</taxon>
        <taxon>Moraxellaceae</taxon>
        <taxon>Moraxella</taxon>
    </lineage>
</organism>
<dbReference type="PANTHER" id="PTHR37841">
    <property type="entry name" value="GLR2918 PROTEIN"/>
    <property type="match status" value="1"/>
</dbReference>
<gene>
    <name evidence="3" type="ORF">B0681_02140</name>
</gene>
<keyword evidence="4" id="KW-1185">Reference proteome</keyword>
<sequence>MHSFMIKISMTKTLIAASLLAASLGSAYACAPPKSHFKNTTCTSQGGVFLATKDNGQPVALLDTRGNKTADLFAYQAALPSQFAAGIMPVLKNGKVGYINAQGKVVIGFEYDRMPSGIWARGVREDRLIAYANGRFVVLASNGRLIRTFDRSVSQITDYVNGVASVTQSGQRYDIDKQGNRIQPPVVSRSASNTAASRNQTRIISQPIAPTQPTTTSRITTVQPSTQSSSASTAALIKREQNGKWGFVDPQGNLRVLYAFDEVRDYAEGLAAVRQGNYWGFIDEKADLVIPFQFHKDGIHPNSATPNKPARPLIFENGKAWIGNLGDGSKMCITKTGINSSCS</sequence>
<evidence type="ECO:0000256" key="1">
    <source>
        <dbReference type="SAM" id="MobiDB-lite"/>
    </source>
</evidence>
<evidence type="ECO:0000256" key="2">
    <source>
        <dbReference type="SAM" id="SignalP"/>
    </source>
</evidence>
<protein>
    <recommendedName>
        <fullName evidence="5">WG repeat-containing protein</fullName>
    </recommendedName>
</protein>
<feature type="signal peptide" evidence="2">
    <location>
        <begin position="1"/>
        <end position="31"/>
    </location>
</feature>
<keyword evidence="2" id="KW-0732">Signal</keyword>
<dbReference type="PANTHER" id="PTHR37841:SF1">
    <property type="entry name" value="DUF3298 DOMAIN-CONTAINING PROTEIN"/>
    <property type="match status" value="1"/>
</dbReference>
<dbReference type="SUPFAM" id="SSF69360">
    <property type="entry name" value="Cell wall binding repeat"/>
    <property type="match status" value="1"/>
</dbReference>
<dbReference type="Pfam" id="PF14903">
    <property type="entry name" value="WG_beta_rep"/>
    <property type="match status" value="2"/>
</dbReference>
<dbReference type="AlphaFoldDB" id="A0A1T0CWH1"/>
<name>A0A1T0CWH1_9GAMM</name>
<accession>A0A1T0CWH1</accession>
<feature type="chain" id="PRO_5013182155" description="WG repeat-containing protein" evidence="2">
    <location>
        <begin position="32"/>
        <end position="343"/>
    </location>
</feature>
<dbReference type="PROSITE" id="PS51257">
    <property type="entry name" value="PROKAR_LIPOPROTEIN"/>
    <property type="match status" value="1"/>
</dbReference>
<dbReference type="InterPro" id="IPR032774">
    <property type="entry name" value="WG_beta_rep"/>
</dbReference>
<comment type="caution">
    <text evidence="3">The sequence shown here is derived from an EMBL/GenBank/DDBJ whole genome shotgun (WGS) entry which is preliminary data.</text>
</comment>
<evidence type="ECO:0000313" key="4">
    <source>
        <dbReference type="Proteomes" id="UP000190683"/>
    </source>
</evidence>
<feature type="compositionally biased region" description="Low complexity" evidence="1">
    <location>
        <begin position="211"/>
        <end position="232"/>
    </location>
</feature>
<evidence type="ECO:0008006" key="5">
    <source>
        <dbReference type="Google" id="ProtNLM"/>
    </source>
</evidence>
<dbReference type="STRING" id="573983.B0681_02140"/>
<dbReference type="Proteomes" id="UP000190683">
    <property type="component" value="Unassembled WGS sequence"/>
</dbReference>
<dbReference type="EMBL" id="MUYV01000001">
    <property type="protein sequence ID" value="OOS26687.1"/>
    <property type="molecule type" value="Genomic_DNA"/>
</dbReference>
<evidence type="ECO:0000313" key="3">
    <source>
        <dbReference type="EMBL" id="OOS26687.1"/>
    </source>
</evidence>